<protein>
    <submittedName>
        <fullName evidence="3">Uncharacterized protein</fullName>
    </submittedName>
</protein>
<evidence type="ECO:0000313" key="3">
    <source>
        <dbReference type="EMBL" id="CDW80384.1"/>
    </source>
</evidence>
<keyword evidence="1" id="KW-0175">Coiled coil</keyword>
<evidence type="ECO:0000313" key="4">
    <source>
        <dbReference type="Proteomes" id="UP000039865"/>
    </source>
</evidence>
<feature type="compositionally biased region" description="Basic and acidic residues" evidence="2">
    <location>
        <begin position="10"/>
        <end position="20"/>
    </location>
</feature>
<name>A0A078ADV3_STYLE</name>
<feature type="region of interest" description="Disordered" evidence="2">
    <location>
        <begin position="1"/>
        <end position="20"/>
    </location>
</feature>
<keyword evidence="4" id="KW-1185">Reference proteome</keyword>
<proteinExistence type="predicted"/>
<accession>A0A078ADV3</accession>
<gene>
    <name evidence="3" type="primary">Contig11994.g12828</name>
    <name evidence="3" type="ORF">STYLEM_9382</name>
</gene>
<dbReference type="InParanoid" id="A0A078ADV3"/>
<dbReference type="AlphaFoldDB" id="A0A078ADV3"/>
<feature type="compositionally biased region" description="Polar residues" evidence="2">
    <location>
        <begin position="803"/>
        <end position="817"/>
    </location>
</feature>
<evidence type="ECO:0000256" key="2">
    <source>
        <dbReference type="SAM" id="MobiDB-lite"/>
    </source>
</evidence>
<dbReference type="Proteomes" id="UP000039865">
    <property type="component" value="Unassembled WGS sequence"/>
</dbReference>
<reference evidence="3 4" key="1">
    <citation type="submission" date="2014-06" db="EMBL/GenBank/DDBJ databases">
        <authorList>
            <person name="Swart Estienne"/>
        </authorList>
    </citation>
    <scope>NUCLEOTIDE SEQUENCE [LARGE SCALE GENOMIC DNA]</scope>
    <source>
        <strain evidence="3 4">130c</strain>
    </source>
</reference>
<feature type="compositionally biased region" description="Low complexity" evidence="2">
    <location>
        <begin position="790"/>
        <end position="802"/>
    </location>
</feature>
<sequence length="904" mass="105954">MKLDPLITQEQRDQSRRKDRQLEIRSVNEQKQRFKEILKSLQNQKSSIIIKEFSKHFPDNKHILNASIEDLEQETRRTLNQRRNLQNQVQLNTAISRNDANPNQMNQTMSYKSKKAQAYEKYEDLLLPPLQKIQYDTTNGYQQYFHDYFSNKTDFKQIKQSLNAEEPIDIQDLSYKEMAKYKVLKENKGNKEGLQKFQLLNLRQEKDFSELDIITEKSRLKMLNQMKEDAKLPDYKDTNLLTIGRKPVQNDEISSKMSLSEKVFEDEQMSYALIKDEQGLGLSEKADEEIDSDLNEYWEDEHEDDFKGKDKFMTKLETYLRAHSQRLSTHVQEYLSKNVQFTSKLKARDTINKVFENIKRMYIGEIEQLMTQFGLMRSQWDSMSKELKNAKKICKEQEQQITQRDLLFSVIPSKYIDLVEDLTIIKQDENERAVELVSDAEIYAHNTLLKEPMSFYAGYIQLSMNCKDEIIESNLVQNYLKRVALLKEELFYKQNENQALQTVIEVYIKNFENMNNQISHLETNLRIKINEAEKEQKRFEAKFREVYDDYNRKYSEIKNEYVNYKSLSDLQMSVQEASIAQLTKLNNKMQDDMHLMGLAIKIPKFRHELNAFDLKNATHDEMVAQIQEVIRASKAGSKLLNIIPSALGDHSSNSLVNFSIKSKRQDKKDSPTHFDKYLNNSSEMLIYNNDKDSQMGILSQKALFIAKNDFDSIKNIARNNSQLDHMPQSSLSQLDNIGKKLSDSYTVDELVDSQQMLMTQRKEKHFDLIKTIDDPRTRRLIQTITKQQDQRNQQQQQQQSAQKSPMVSTQVDTSFRNSSRNVTLNRALFKQTSTQRSNSNDLQMTMNSSVLMENGMNFTLGGNFGFMDSSIATRDNNQQKFIGQSKRVQQVKSKKIRITNQSFN</sequence>
<dbReference type="EMBL" id="CCKQ01008919">
    <property type="protein sequence ID" value="CDW80384.1"/>
    <property type="molecule type" value="Genomic_DNA"/>
</dbReference>
<feature type="region of interest" description="Disordered" evidence="2">
    <location>
        <begin position="785"/>
        <end position="817"/>
    </location>
</feature>
<evidence type="ECO:0000256" key="1">
    <source>
        <dbReference type="SAM" id="Coils"/>
    </source>
</evidence>
<feature type="coiled-coil region" evidence="1">
    <location>
        <begin position="504"/>
        <end position="567"/>
    </location>
</feature>
<organism evidence="3 4">
    <name type="scientific">Stylonychia lemnae</name>
    <name type="common">Ciliate</name>
    <dbReference type="NCBI Taxonomy" id="5949"/>
    <lineage>
        <taxon>Eukaryota</taxon>
        <taxon>Sar</taxon>
        <taxon>Alveolata</taxon>
        <taxon>Ciliophora</taxon>
        <taxon>Intramacronucleata</taxon>
        <taxon>Spirotrichea</taxon>
        <taxon>Stichotrichia</taxon>
        <taxon>Sporadotrichida</taxon>
        <taxon>Oxytrichidae</taxon>
        <taxon>Stylonychinae</taxon>
        <taxon>Stylonychia</taxon>
    </lineage>
</organism>